<reference evidence="3" key="1">
    <citation type="submission" date="2023-04" db="EMBL/GenBank/DDBJ databases">
        <title>Sphingomonas sp. MAHUQ-71 isolated from rice field.</title>
        <authorList>
            <person name="Huq M.A."/>
        </authorList>
    </citation>
    <scope>NUCLEOTIDE SEQUENCE</scope>
    <source>
        <strain evidence="3">MAHUQ-71</strain>
    </source>
</reference>
<accession>A0ABT6MW73</accession>
<evidence type="ECO:0000313" key="4">
    <source>
        <dbReference type="Proteomes" id="UP001160625"/>
    </source>
</evidence>
<dbReference type="InterPro" id="IPR051199">
    <property type="entry name" value="LPS_LOS_Heptosyltrfase"/>
</dbReference>
<keyword evidence="1" id="KW-0328">Glycosyltransferase</keyword>
<dbReference type="Pfam" id="PF01075">
    <property type="entry name" value="Glyco_transf_9"/>
    <property type="match status" value="1"/>
</dbReference>
<proteinExistence type="predicted"/>
<gene>
    <name evidence="3" type="ORF">QGN17_00865</name>
</gene>
<evidence type="ECO:0000256" key="1">
    <source>
        <dbReference type="ARBA" id="ARBA00022676"/>
    </source>
</evidence>
<name>A0ABT6MW73_9SPHN</name>
<evidence type="ECO:0000256" key="2">
    <source>
        <dbReference type="ARBA" id="ARBA00022679"/>
    </source>
</evidence>
<comment type="caution">
    <text evidence="3">The sequence shown here is derived from an EMBL/GenBank/DDBJ whole genome shotgun (WGS) entry which is preliminary data.</text>
</comment>
<organism evidence="3 4">
    <name type="scientific">Sphingomonas oryzagri</name>
    <dbReference type="NCBI Taxonomy" id="3042314"/>
    <lineage>
        <taxon>Bacteria</taxon>
        <taxon>Pseudomonadati</taxon>
        <taxon>Pseudomonadota</taxon>
        <taxon>Alphaproteobacteria</taxon>
        <taxon>Sphingomonadales</taxon>
        <taxon>Sphingomonadaceae</taxon>
        <taxon>Sphingomonas</taxon>
    </lineage>
</organism>
<dbReference type="Proteomes" id="UP001160625">
    <property type="component" value="Unassembled WGS sequence"/>
</dbReference>
<dbReference type="InterPro" id="IPR002201">
    <property type="entry name" value="Glyco_trans_9"/>
</dbReference>
<sequence length="352" mass="37489">MKICVFQNWGLGDLVMTVPVVAEMRRLYPQAEITLIVRGGPQRALMEGAPVVDRILSMPKNGERAKLLGFFRGLRKYRFDCAYIGTRITPLSALLLRVVAGVRTIVGDSDKLRWLYAHAGRVDPAQHRVDRMLETLSLWTGQPAAAPSFPLPLSDKAKADGVALLADLGVTPGGFLAIHPGSSKNLAGEKRIPVDMAKALIARVRAEVPGAKVVVMFGPDDLDLVPAFEPFDETVVAVKNVPLDVTKAVLAEAACFVGSDSALGHIAAAFGVPTVTLAGPTIPTETRPYGAQASVLTRGERLPCQPCWGTALHGKCPYDAQCMRDIPGDSLSGLVIPALAAAHGREPAHASR</sequence>
<dbReference type="PANTHER" id="PTHR30160">
    <property type="entry name" value="TETRAACYLDISACCHARIDE 4'-KINASE-RELATED"/>
    <property type="match status" value="1"/>
</dbReference>
<dbReference type="EMBL" id="JARYGZ010000001">
    <property type="protein sequence ID" value="MDH7637268.1"/>
    <property type="molecule type" value="Genomic_DNA"/>
</dbReference>
<dbReference type="Gene3D" id="3.40.50.2000">
    <property type="entry name" value="Glycogen Phosphorylase B"/>
    <property type="match status" value="2"/>
</dbReference>
<keyword evidence="4" id="KW-1185">Reference proteome</keyword>
<dbReference type="RefSeq" id="WP_281042627.1">
    <property type="nucleotide sequence ID" value="NZ_JARYGZ010000001.1"/>
</dbReference>
<evidence type="ECO:0000313" key="3">
    <source>
        <dbReference type="EMBL" id="MDH7637268.1"/>
    </source>
</evidence>
<dbReference type="SUPFAM" id="SSF53756">
    <property type="entry name" value="UDP-Glycosyltransferase/glycogen phosphorylase"/>
    <property type="match status" value="1"/>
</dbReference>
<keyword evidence="2" id="KW-0808">Transferase</keyword>
<dbReference type="CDD" id="cd03789">
    <property type="entry name" value="GT9_LPS_heptosyltransferase"/>
    <property type="match status" value="1"/>
</dbReference>
<protein>
    <submittedName>
        <fullName evidence="3">Glycosyltransferase family 9 protein</fullName>
    </submittedName>
</protein>